<name>A0A7I4YIQ7_HAECO</name>
<organism evidence="3 4">
    <name type="scientific">Haemonchus contortus</name>
    <name type="common">Barber pole worm</name>
    <dbReference type="NCBI Taxonomy" id="6289"/>
    <lineage>
        <taxon>Eukaryota</taxon>
        <taxon>Metazoa</taxon>
        <taxon>Ecdysozoa</taxon>
        <taxon>Nematoda</taxon>
        <taxon>Chromadorea</taxon>
        <taxon>Rhabditida</taxon>
        <taxon>Rhabditina</taxon>
        <taxon>Rhabditomorpha</taxon>
        <taxon>Strongyloidea</taxon>
        <taxon>Trichostrongylidae</taxon>
        <taxon>Haemonchus</taxon>
    </lineage>
</organism>
<accession>A0A7I4YIQ7</accession>
<evidence type="ECO:0000313" key="4">
    <source>
        <dbReference type="WBParaSite" id="HCON_00105140-00001"/>
    </source>
</evidence>
<dbReference type="OrthoDB" id="289913at2759"/>
<evidence type="ECO:0000259" key="2">
    <source>
        <dbReference type="Pfam" id="PF12816"/>
    </source>
</evidence>
<dbReference type="PANTHER" id="PTHR12616:SF8">
    <property type="entry name" value="VACUOLAR PROTEIN SORTING-ASSOCIATED PROTEIN 8 HOMOLOG"/>
    <property type="match status" value="1"/>
</dbReference>
<dbReference type="InterPro" id="IPR011047">
    <property type="entry name" value="Quinoprotein_ADH-like_sf"/>
</dbReference>
<dbReference type="AlphaFoldDB" id="A0A7I4YIQ7"/>
<dbReference type="SUPFAM" id="SSF50998">
    <property type="entry name" value="Quinoprotein alcohol dehydrogenase-like"/>
    <property type="match status" value="1"/>
</dbReference>
<dbReference type="GO" id="GO:0034058">
    <property type="term" value="P:endosomal vesicle fusion"/>
    <property type="evidence" value="ECO:0007669"/>
    <property type="project" value="TreeGrafter"/>
</dbReference>
<dbReference type="GO" id="GO:0030897">
    <property type="term" value="C:HOPS complex"/>
    <property type="evidence" value="ECO:0007669"/>
    <property type="project" value="TreeGrafter"/>
</dbReference>
<proteinExistence type="inferred from homology"/>
<dbReference type="InterPro" id="IPR025941">
    <property type="entry name" value="Vps8_central_dom"/>
</dbReference>
<dbReference type="InterPro" id="IPR015943">
    <property type="entry name" value="WD40/YVTN_repeat-like_dom_sf"/>
</dbReference>
<feature type="domain" description="Vacuolar protein sorting-associated protein 8 central" evidence="2">
    <location>
        <begin position="530"/>
        <end position="708"/>
    </location>
</feature>
<protein>
    <submittedName>
        <fullName evidence="4">Vps8 domain-containing protein</fullName>
    </submittedName>
</protein>
<dbReference type="Gene3D" id="2.130.10.10">
    <property type="entry name" value="YVTN repeat-like/Quinoprotein amine dehydrogenase"/>
    <property type="match status" value="1"/>
</dbReference>
<evidence type="ECO:0000313" key="3">
    <source>
        <dbReference type="Proteomes" id="UP000025227"/>
    </source>
</evidence>
<dbReference type="PANTHER" id="PTHR12616">
    <property type="entry name" value="VACUOLAR PROTEIN SORTING VPS41"/>
    <property type="match status" value="1"/>
</dbReference>
<reference evidence="4" key="1">
    <citation type="submission" date="2020-12" db="UniProtKB">
        <authorList>
            <consortium name="WormBaseParasite"/>
        </authorList>
    </citation>
    <scope>IDENTIFICATION</scope>
    <source>
        <strain evidence="4">MHco3</strain>
    </source>
</reference>
<sequence>MNSVAGSVEAEDWLDISESLSLPSLSLDDVLNEVSQLDDELLDGHLSGSVDQITPPPATVTTSYKLDNAVKTKRLDSISHQLVSFRPKNGSAVAVAFNGGYIAVVTSKGSLLLFDAEGRLERFRHGNELDGSASCVAFSDGGGHIAVGYSKGFVKIINTKSGAVEQVIQEAVQLGRGVLEILYLGSRRTILTLDSGGSVFEINTRHKFRIGGKSRIRCVFSGCNGEVIHMRLLPYSLLALLTVSKILVVSTRLGGSVVCVFPMETSPSFPPLLDFIEEDKNGEHKLLRICVGRGSCLSIFRFNPQYIGTKRKAAMFVYKINLAQPIVNFGFLSKTFLVAFDEKGACLTIRDDKQMSSPNSSPSRIPLLFSSSDFKGLTTGGNVSPAMQCLADRACYQALCRKGSPDTLIALSHDELFELTLLSEEDQLELFNSRGDFISACYYLFDIHRGRILAEPKFLERLPNLLTEQMKRLVDLAMGGCKEGKVSDLIAHYKTYISILLTVSVGTQLYNYLYEEIWPRVERDMLSRYIFLESLDEFVLDGTLESPPPALVSAYITHLASEGHFSQLQASVVRFPIQSIDLHYVMSTCRQNGLYDGIIYVMNKALGDYLSPLEEMLSDVSSFAHNEVLSDSEVERGNRLLLYLHCCLAGHAYPYGILPPEQLSTVPLQVYRCITSLKGKDGTSSDESYPYLRLLLLFDAQQFTHVIRTCADAPIFQSEGRLQRLVENIGRLSMELRNESALVHFLLLISQLVDISGVITPVEIVEDVVTTLMRMKWQHSSAELAIVETLKAVPPINREAVLRMASSPMRKEICTFIYCDERKFVDLINCYLRDAENEGIFPVIRRILRADLTQQEYQEVSELVCQLIPRLAAVNARECADLVIDCFPNYLVNLRTHTAEERKGNYPLLKAAFDIKREKQETFLQMDEDIEEHLFGTVFEGLVREKVENLDSTLQDLLLYWLPTGSRTDFCLNLAAAADCTNTTILLMETRNRLDDAFEILFKQIAESQGDQQCFVLWLDKGLSFCSRHTSSAHSKEWLIRIMRKVTRAVVENDTANMEIRLQSLASGILENGSEHSLELVECLLDYPAFKNGLFRDYSPLINKILETCSHETFIIKQLLMCIDEESTEDLSALQTLFSRKIGDFIEDECVQCRSSVTKAAYLFSCGHFIHMECDNGSRRCPCTNGASNRHLDRRLEMHMSMLRPRYQHKFQMTRDIFEKWDDPLLLVPH</sequence>
<comment type="similarity">
    <text evidence="1">Belongs to the VPS8 family.</text>
</comment>
<keyword evidence="3" id="KW-1185">Reference proteome</keyword>
<dbReference type="Proteomes" id="UP000025227">
    <property type="component" value="Unplaced"/>
</dbReference>
<dbReference type="GO" id="GO:0005770">
    <property type="term" value="C:late endosome"/>
    <property type="evidence" value="ECO:0007669"/>
    <property type="project" value="TreeGrafter"/>
</dbReference>
<dbReference type="Pfam" id="PF12816">
    <property type="entry name" value="TPR_Vps8"/>
    <property type="match status" value="1"/>
</dbReference>
<evidence type="ECO:0000256" key="1">
    <source>
        <dbReference type="ARBA" id="ARBA00009422"/>
    </source>
</evidence>
<dbReference type="GO" id="GO:0006623">
    <property type="term" value="P:protein targeting to vacuole"/>
    <property type="evidence" value="ECO:0007669"/>
    <property type="project" value="InterPro"/>
</dbReference>
<dbReference type="OMA" id="RCLISYK"/>
<dbReference type="Pfam" id="PF23410">
    <property type="entry name" value="Beta-prop_VPS8"/>
    <property type="match status" value="1"/>
</dbReference>
<dbReference type="WBParaSite" id="HCON_00105140-00001">
    <property type="protein sequence ID" value="HCON_00105140-00001"/>
    <property type="gene ID" value="HCON_00105140"/>
</dbReference>
<dbReference type="InterPro" id="IPR045111">
    <property type="entry name" value="Vps41/Vps8"/>
</dbReference>